<protein>
    <recommendedName>
        <fullName evidence="4">Ecp2 effector protein domain-containing protein</fullName>
    </recommendedName>
</protein>
<feature type="chain" id="PRO_5012225537" description="Ecp2 effector protein domain-containing protein" evidence="1">
    <location>
        <begin position="20"/>
        <end position="199"/>
    </location>
</feature>
<organism evidence="2 3">
    <name type="scientific">[Emmonsia] crescens</name>
    <dbReference type="NCBI Taxonomy" id="73230"/>
    <lineage>
        <taxon>Eukaryota</taxon>
        <taxon>Fungi</taxon>
        <taxon>Dikarya</taxon>
        <taxon>Ascomycota</taxon>
        <taxon>Pezizomycotina</taxon>
        <taxon>Eurotiomycetes</taxon>
        <taxon>Eurotiomycetidae</taxon>
        <taxon>Onygenales</taxon>
        <taxon>Ajellomycetaceae</taxon>
        <taxon>Emergomyces</taxon>
    </lineage>
</organism>
<feature type="signal peptide" evidence="1">
    <location>
        <begin position="1"/>
        <end position="19"/>
    </location>
</feature>
<sequence>MKLSLVQVTLAGLLTSTFALPNPLPKPEVSTQAEIDANEIIPSFFNATEHNLSPRSAPGLRCYQFEPRYTWAVDGLHPLRELGKDYDLGGNIYDVAKKYCRESHGQIFINDYNWIGKVYFFKNVLKTFPLPFVPVRVGIANDGNTGVINSNVCADRMVKLISGCIAQGGSKLNNFRGGEFVDANGFAYVIFCDAKGCYK</sequence>
<gene>
    <name evidence="2" type="ORF">GX50_03115</name>
</gene>
<keyword evidence="3" id="KW-1185">Reference proteome</keyword>
<evidence type="ECO:0000313" key="3">
    <source>
        <dbReference type="Proteomes" id="UP000226031"/>
    </source>
</evidence>
<reference evidence="2 3" key="1">
    <citation type="submission" date="2017-10" db="EMBL/GenBank/DDBJ databases">
        <title>Comparative genomics in systemic dimorphic fungi from Ajellomycetaceae.</title>
        <authorList>
            <person name="Munoz J.F."/>
            <person name="Mcewen J.G."/>
            <person name="Clay O.K."/>
            <person name="Cuomo C.A."/>
        </authorList>
    </citation>
    <scope>NUCLEOTIDE SEQUENCE [LARGE SCALE GENOMIC DNA]</scope>
    <source>
        <strain evidence="2 3">UAMH4076</strain>
    </source>
</reference>
<dbReference type="VEuPathDB" id="FungiDB:EMCG_00650"/>
<proteinExistence type="predicted"/>
<dbReference type="AlphaFoldDB" id="A0A2B7ZLK2"/>
<dbReference type="EMBL" id="PDND01000048">
    <property type="protein sequence ID" value="PGH34059.1"/>
    <property type="molecule type" value="Genomic_DNA"/>
</dbReference>
<keyword evidence="1" id="KW-0732">Signal</keyword>
<dbReference type="Proteomes" id="UP000226031">
    <property type="component" value="Unassembled WGS sequence"/>
</dbReference>
<evidence type="ECO:0000256" key="1">
    <source>
        <dbReference type="SAM" id="SignalP"/>
    </source>
</evidence>
<evidence type="ECO:0008006" key="4">
    <source>
        <dbReference type="Google" id="ProtNLM"/>
    </source>
</evidence>
<name>A0A2B7ZLK2_9EURO</name>
<accession>A0A2B7ZLK2</accession>
<evidence type="ECO:0000313" key="2">
    <source>
        <dbReference type="EMBL" id="PGH34059.1"/>
    </source>
</evidence>
<comment type="caution">
    <text evidence="2">The sequence shown here is derived from an EMBL/GenBank/DDBJ whole genome shotgun (WGS) entry which is preliminary data.</text>
</comment>